<dbReference type="NCBIfam" id="NF009488">
    <property type="entry name" value="PRK12850.1"/>
    <property type="match status" value="1"/>
</dbReference>
<dbReference type="AlphaFoldDB" id="A0A061BAF6"/>
<evidence type="ECO:0000256" key="2">
    <source>
        <dbReference type="ARBA" id="ARBA00023186"/>
    </source>
</evidence>
<dbReference type="FunFam" id="3.50.7.10:FF:000001">
    <property type="entry name" value="60 kDa chaperonin"/>
    <property type="match status" value="1"/>
</dbReference>
<evidence type="ECO:0000256" key="1">
    <source>
        <dbReference type="ARBA" id="ARBA00006607"/>
    </source>
</evidence>
<dbReference type="PhylomeDB" id="A0A061BAF6"/>
<dbReference type="SUPFAM" id="SSF54849">
    <property type="entry name" value="GroEL-intermediate domain like"/>
    <property type="match status" value="2"/>
</dbReference>
<dbReference type="InterPro" id="IPR027413">
    <property type="entry name" value="GROEL-like_equatorial_sf"/>
</dbReference>
<protein>
    <submittedName>
        <fullName evidence="4">CYFA0S26e01376g1_1</fullName>
    </submittedName>
</protein>
<sequence>MLRGLKSQRQFTRGIKTIHKELKFGNEARLAVLRGATILHDAVAVSLGPKGRNALMEQKYNAPRITKDGVSIAEEIVVADKFENMGAQLFKDITQKANAESGDGTTSSTVLAHAILSDAIKKVSTGSDANSIRKGVQAGVQRVVDYLESQKKTITGGEELKQIAAISCNGDAHLGDLIAKAVEAVGLEGIITIEKGNTVEDKLEVKKGFRFNEGFIDAKFGDLRNPKKKIELENPLILLHKGDIKQAQHILPILSHAQREKRPVLVICENLGGDALAISILNKIRGQVNIVAVRAPGFGDARADYFSDLEAVTGATLTDPNAGTIASTATKHLFGSASSVSISSTETVIVGGNGPQQAVELRVEEIRARLENDKTLGLGDKDQMKERLAKLTSGAAVVQVGGASQMEVKEKKDRLDDALNSTYSALKNGIVPGGGVALLKSSVALEGAETDLNFDEKLGLDIVKKSLSAPFDRILANSGLTGADYKRKLDGSFSTGVDATTGEVVDMYDAGVIDPLNTVKSALTNAAGVTSLLATTEVAITNVLGKIEGFDGR</sequence>
<dbReference type="CDD" id="cd03344">
    <property type="entry name" value="GroEL"/>
    <property type="match status" value="1"/>
</dbReference>
<comment type="similarity">
    <text evidence="1 3">Belongs to the chaperonin (HSP60) family.</text>
</comment>
<dbReference type="OrthoDB" id="1733909at2759"/>
<dbReference type="GO" id="GO:0140662">
    <property type="term" value="F:ATP-dependent protein folding chaperone"/>
    <property type="evidence" value="ECO:0007669"/>
    <property type="project" value="InterPro"/>
</dbReference>
<dbReference type="Gene3D" id="3.50.7.10">
    <property type="entry name" value="GroEL"/>
    <property type="match status" value="1"/>
</dbReference>
<proteinExistence type="inferred from homology"/>
<accession>A0A061BAF6</accession>
<dbReference type="NCBIfam" id="NF000592">
    <property type="entry name" value="PRK00013.1"/>
    <property type="match status" value="1"/>
</dbReference>
<dbReference type="NCBIfam" id="NF009489">
    <property type="entry name" value="PRK12851.1"/>
    <property type="match status" value="1"/>
</dbReference>
<dbReference type="InterPro" id="IPR001844">
    <property type="entry name" value="Cpn60/GroEL"/>
</dbReference>
<dbReference type="SUPFAM" id="SSF48592">
    <property type="entry name" value="GroEL equatorial domain-like"/>
    <property type="match status" value="1"/>
</dbReference>
<dbReference type="Gene3D" id="3.30.260.10">
    <property type="entry name" value="TCP-1-like chaperonin intermediate domain"/>
    <property type="match status" value="1"/>
</dbReference>
<dbReference type="PANTHER" id="PTHR45633">
    <property type="entry name" value="60 KDA HEAT SHOCK PROTEIN, MITOCHONDRIAL"/>
    <property type="match status" value="1"/>
</dbReference>
<dbReference type="GO" id="GO:0005737">
    <property type="term" value="C:cytoplasm"/>
    <property type="evidence" value="ECO:0007669"/>
    <property type="project" value="UniProtKB-ARBA"/>
</dbReference>
<evidence type="ECO:0000313" key="4">
    <source>
        <dbReference type="EMBL" id="CDR46914.1"/>
    </source>
</evidence>
<dbReference type="InterPro" id="IPR027410">
    <property type="entry name" value="TCP-1-like_intermed_sf"/>
</dbReference>
<dbReference type="GO" id="GO:0042026">
    <property type="term" value="P:protein refolding"/>
    <property type="evidence" value="ECO:0007669"/>
    <property type="project" value="InterPro"/>
</dbReference>
<dbReference type="SUPFAM" id="SSF52029">
    <property type="entry name" value="GroEL apical domain-like"/>
    <property type="match status" value="1"/>
</dbReference>
<keyword evidence="2" id="KW-0143">Chaperone</keyword>
<dbReference type="NCBIfam" id="NF009487">
    <property type="entry name" value="PRK12849.1"/>
    <property type="match status" value="1"/>
</dbReference>
<dbReference type="InterPro" id="IPR027409">
    <property type="entry name" value="GroEL-like_apical_dom_sf"/>
</dbReference>
<reference evidence="4" key="1">
    <citation type="journal article" date="2014" name="Genome Announc.">
        <title>Genome sequence of the yeast Cyberlindnera fabianii (Hansenula fabianii).</title>
        <authorList>
            <person name="Freel K.C."/>
            <person name="Sarilar V."/>
            <person name="Neuveglise C."/>
            <person name="Devillers H."/>
            <person name="Friedrich A."/>
            <person name="Schacherer J."/>
        </authorList>
    </citation>
    <scope>NUCLEOTIDE SEQUENCE</scope>
    <source>
        <strain evidence="4">YJS4271</strain>
    </source>
</reference>
<dbReference type="EMBL" id="LK052911">
    <property type="protein sequence ID" value="CDR46914.1"/>
    <property type="molecule type" value="Genomic_DNA"/>
</dbReference>
<evidence type="ECO:0000256" key="3">
    <source>
        <dbReference type="RuleBase" id="RU000418"/>
    </source>
</evidence>
<dbReference type="GO" id="GO:0051082">
    <property type="term" value="F:unfolded protein binding"/>
    <property type="evidence" value="ECO:0007669"/>
    <property type="project" value="UniProtKB-ARBA"/>
</dbReference>
<organism evidence="4">
    <name type="scientific">Cyberlindnera fabianii</name>
    <name type="common">Yeast</name>
    <name type="synonym">Hansenula fabianii</name>
    <dbReference type="NCBI Taxonomy" id="36022"/>
    <lineage>
        <taxon>Eukaryota</taxon>
        <taxon>Fungi</taxon>
        <taxon>Dikarya</taxon>
        <taxon>Ascomycota</taxon>
        <taxon>Saccharomycotina</taxon>
        <taxon>Saccharomycetes</taxon>
        <taxon>Phaffomycetales</taxon>
        <taxon>Phaffomycetaceae</taxon>
        <taxon>Cyberlindnera</taxon>
    </lineage>
</organism>
<dbReference type="GO" id="GO:0005524">
    <property type="term" value="F:ATP binding"/>
    <property type="evidence" value="ECO:0007669"/>
    <property type="project" value="InterPro"/>
</dbReference>
<gene>
    <name evidence="4" type="ORF">CYFA0S_26e01376g</name>
</gene>
<dbReference type="Gene3D" id="1.10.560.10">
    <property type="entry name" value="GroEL-like equatorial domain"/>
    <property type="match status" value="1"/>
</dbReference>
<dbReference type="InterPro" id="IPR002423">
    <property type="entry name" value="Cpn60/GroEL/TCP-1"/>
</dbReference>
<dbReference type="Pfam" id="PF00118">
    <property type="entry name" value="Cpn60_TCP1"/>
    <property type="match status" value="1"/>
</dbReference>
<dbReference type="PRINTS" id="PR00298">
    <property type="entry name" value="CHAPERONIN60"/>
</dbReference>
<dbReference type="VEuPathDB" id="FungiDB:BON22_4324"/>
<name>A0A061BAF6_CYBFA</name>